<organism evidence="1 2">
    <name type="scientific">Desulfoscipio gibsoniae DSM 7213</name>
    <dbReference type="NCBI Taxonomy" id="767817"/>
    <lineage>
        <taxon>Bacteria</taxon>
        <taxon>Bacillati</taxon>
        <taxon>Bacillota</taxon>
        <taxon>Clostridia</taxon>
        <taxon>Eubacteriales</taxon>
        <taxon>Desulfallaceae</taxon>
        <taxon>Desulfoscipio</taxon>
    </lineage>
</organism>
<evidence type="ECO:0000313" key="2">
    <source>
        <dbReference type="Proteomes" id="UP000013520"/>
    </source>
</evidence>
<dbReference type="EMBL" id="CP003273">
    <property type="protein sequence ID" value="AGL00625.1"/>
    <property type="molecule type" value="Genomic_DNA"/>
</dbReference>
<protein>
    <submittedName>
        <fullName evidence="1">Uncharacterized protein</fullName>
    </submittedName>
</protein>
<dbReference type="OrthoDB" id="9932607at2"/>
<evidence type="ECO:0000313" key="1">
    <source>
        <dbReference type="EMBL" id="AGL00625.1"/>
    </source>
</evidence>
<dbReference type="AlphaFoldDB" id="R4KJD7"/>
<name>R4KJD7_9FIRM</name>
<keyword evidence="2" id="KW-1185">Reference proteome</keyword>
<dbReference type="HOGENOM" id="CLU_2842589_0_0_9"/>
<accession>R4KJD7</accession>
<sequence length="65" mass="7264">MKNKAVGEEILNSITVIKGLNELVFKNTYPEEATIINQEVNKICHVAIDFFGLKMNRTALTLNNG</sequence>
<dbReference type="RefSeq" id="WP_006521292.1">
    <property type="nucleotide sequence ID" value="NC_021184.1"/>
</dbReference>
<dbReference type="KEGG" id="dgi:Desgi_1100"/>
<proteinExistence type="predicted"/>
<gene>
    <name evidence="1" type="ORF">Desgi_1100</name>
</gene>
<dbReference type="Proteomes" id="UP000013520">
    <property type="component" value="Chromosome"/>
</dbReference>
<reference evidence="1 2" key="1">
    <citation type="submission" date="2012-01" db="EMBL/GenBank/DDBJ databases">
        <title>Complete sequence of Desulfotomaculum gibsoniae DSM 7213.</title>
        <authorList>
            <consortium name="US DOE Joint Genome Institute"/>
            <person name="Lucas S."/>
            <person name="Han J."/>
            <person name="Lapidus A."/>
            <person name="Cheng J.-F."/>
            <person name="Goodwin L."/>
            <person name="Pitluck S."/>
            <person name="Peters L."/>
            <person name="Ovchinnikova G."/>
            <person name="Teshima H."/>
            <person name="Detter J.C."/>
            <person name="Han C."/>
            <person name="Tapia R."/>
            <person name="Land M."/>
            <person name="Hauser L."/>
            <person name="Kyrpides N."/>
            <person name="Ivanova N."/>
            <person name="Pagani I."/>
            <person name="Parshina S."/>
            <person name="Plugge C."/>
            <person name="Muyzer G."/>
            <person name="Kuever J."/>
            <person name="Ivanova A."/>
            <person name="Nazina T."/>
            <person name="Klenk H.-P."/>
            <person name="Brambilla E."/>
            <person name="Spring S."/>
            <person name="Stams A.F."/>
            <person name="Woyke T."/>
        </authorList>
    </citation>
    <scope>NUCLEOTIDE SEQUENCE [LARGE SCALE GENOMIC DNA]</scope>
    <source>
        <strain evidence="1 2">DSM 7213</strain>
    </source>
</reference>